<sequence length="102" mass="11420">MYEIDESVFLLVTGTSYQSELGIRFRQIAVRTLRQISDGLVQDKESNKELAHKIKGIALSFGANEIARICLKLEQYDAVIRAHLGKEILSNISNALICLIDV</sequence>
<dbReference type="Pfam" id="PF01627">
    <property type="entry name" value="Hpt"/>
    <property type="match status" value="1"/>
</dbReference>
<gene>
    <name evidence="3" type="ORF">BCT74_14305</name>
</gene>
<organism evidence="3 4">
    <name type="scientific">Vibrio lentus</name>
    <dbReference type="NCBI Taxonomy" id="136468"/>
    <lineage>
        <taxon>Bacteria</taxon>
        <taxon>Pseudomonadati</taxon>
        <taxon>Pseudomonadota</taxon>
        <taxon>Gammaproteobacteria</taxon>
        <taxon>Vibrionales</taxon>
        <taxon>Vibrionaceae</taxon>
        <taxon>Vibrio</taxon>
    </lineage>
</organism>
<dbReference type="SUPFAM" id="SSF47226">
    <property type="entry name" value="Histidine-containing phosphotransfer domain, HPT domain"/>
    <property type="match status" value="1"/>
</dbReference>
<dbReference type="GO" id="GO:0004672">
    <property type="term" value="F:protein kinase activity"/>
    <property type="evidence" value="ECO:0007669"/>
    <property type="project" value="UniProtKB-ARBA"/>
</dbReference>
<comment type="caution">
    <text evidence="3">The sequence shown here is derived from an EMBL/GenBank/DDBJ whole genome shotgun (WGS) entry which is preliminary data.</text>
</comment>
<protein>
    <recommendedName>
        <fullName evidence="2">HPt domain-containing protein</fullName>
    </recommendedName>
</protein>
<evidence type="ECO:0000259" key="2">
    <source>
        <dbReference type="Pfam" id="PF01627"/>
    </source>
</evidence>
<accession>A0A2N7I956</accession>
<dbReference type="AlphaFoldDB" id="A0A2N7I956"/>
<dbReference type="GO" id="GO:0000160">
    <property type="term" value="P:phosphorelay signal transduction system"/>
    <property type="evidence" value="ECO:0007669"/>
    <property type="project" value="UniProtKB-KW"/>
</dbReference>
<evidence type="ECO:0000256" key="1">
    <source>
        <dbReference type="ARBA" id="ARBA00023012"/>
    </source>
</evidence>
<name>A0A2N7I956_9VIBR</name>
<feature type="domain" description="HPt" evidence="2">
    <location>
        <begin position="31"/>
        <end position="75"/>
    </location>
</feature>
<keyword evidence="1" id="KW-0902">Two-component regulatory system</keyword>
<evidence type="ECO:0000313" key="4">
    <source>
        <dbReference type="Proteomes" id="UP000235746"/>
    </source>
</evidence>
<dbReference type="EMBL" id="MCYL01000047">
    <property type="protein sequence ID" value="PML52804.1"/>
    <property type="molecule type" value="Genomic_DNA"/>
</dbReference>
<dbReference type="InterPro" id="IPR036641">
    <property type="entry name" value="HPT_dom_sf"/>
</dbReference>
<dbReference type="InterPro" id="IPR008207">
    <property type="entry name" value="Sig_transdc_His_kin_Hpt_dom"/>
</dbReference>
<proteinExistence type="predicted"/>
<evidence type="ECO:0000313" key="3">
    <source>
        <dbReference type="EMBL" id="PML52804.1"/>
    </source>
</evidence>
<dbReference type="RefSeq" id="WP_017109391.1">
    <property type="nucleotide sequence ID" value="NZ_MCYL01000047.1"/>
</dbReference>
<dbReference type="Proteomes" id="UP000235746">
    <property type="component" value="Unassembled WGS sequence"/>
</dbReference>
<dbReference type="Gene3D" id="1.20.120.160">
    <property type="entry name" value="HPT domain"/>
    <property type="match status" value="1"/>
</dbReference>
<reference evidence="4" key="1">
    <citation type="submission" date="2016-07" db="EMBL/GenBank/DDBJ databases">
        <title>Nontailed viruses are major unrecognized killers of bacteria in the ocean.</title>
        <authorList>
            <person name="Kauffman K."/>
            <person name="Hussain F."/>
            <person name="Yang J."/>
            <person name="Arevalo P."/>
            <person name="Brown J."/>
            <person name="Cutler M."/>
            <person name="Kelly L."/>
            <person name="Polz M.F."/>
        </authorList>
    </citation>
    <scope>NUCLEOTIDE SEQUENCE [LARGE SCALE GENOMIC DNA]</scope>
    <source>
        <strain evidence="4">10N.261.51.B8</strain>
    </source>
</reference>